<dbReference type="STRING" id="596315.HMPREF0634_0128"/>
<reference evidence="5 6" key="1">
    <citation type="submission" date="2010-08" db="EMBL/GenBank/DDBJ databases">
        <authorList>
            <person name="Harkins D.M."/>
            <person name="Madupu R."/>
            <person name="Durkin A.S."/>
            <person name="Torralba M."/>
            <person name="Methe B."/>
            <person name="Sutton G.G."/>
            <person name="Nelson K.E."/>
        </authorList>
    </citation>
    <scope>NUCLEOTIDE SEQUENCE [LARGE SCALE GENOMIC DNA]</scope>
    <source>
        <strain evidence="5 6">DSM 17678</strain>
    </source>
</reference>
<dbReference type="PANTHER" id="PTHR11851:SF49">
    <property type="entry name" value="MITOCHONDRIAL-PROCESSING PEPTIDASE SUBUNIT ALPHA"/>
    <property type="match status" value="1"/>
</dbReference>
<evidence type="ECO:0000259" key="3">
    <source>
        <dbReference type="Pfam" id="PF00675"/>
    </source>
</evidence>
<evidence type="ECO:0000256" key="2">
    <source>
        <dbReference type="RuleBase" id="RU004447"/>
    </source>
</evidence>
<dbReference type="RefSeq" id="WP_007790302.1">
    <property type="nucleotide sequence ID" value="NZ_ADGQ01000062.1"/>
</dbReference>
<dbReference type="Pfam" id="PF05193">
    <property type="entry name" value="Peptidase_M16_C"/>
    <property type="match status" value="1"/>
</dbReference>
<dbReference type="EC" id="3.4.24.-" evidence="5"/>
<dbReference type="eggNOG" id="COG0612">
    <property type="taxonomic scope" value="Bacteria"/>
</dbReference>
<comment type="similarity">
    <text evidence="1 2">Belongs to the peptidase M16 family.</text>
</comment>
<name>E0E483_9FIRM</name>
<dbReference type="OrthoDB" id="9811314at2"/>
<dbReference type="InterPro" id="IPR001431">
    <property type="entry name" value="Pept_M16_Zn_BS"/>
</dbReference>
<dbReference type="Gene3D" id="3.30.830.10">
    <property type="entry name" value="Metalloenzyme, LuxS/M16 peptidase-like"/>
    <property type="match status" value="2"/>
</dbReference>
<keyword evidence="5" id="KW-0378">Hydrolase</keyword>
<sequence>MIKYKSLKNGMRIVAEEIPYVRSVSAGVWINVGARMEEGYPRGLAHFIEHMLFKGTQRRSSKKISNDIDYYGGLLNAFTGHDHTCYHVKMPYNHILEGLDVIADLLTGSLFSEHDIEKEKLVIRDEIKMYEDSPEDYLYEELMKRTYSNRGVGRSVLGTIESIAEISRKDTLDFFSKYYIPNNAVLVMSGNFVLEDIVDKLESIFSKWEPRDFYISRQGQDFKSQNYIEDRDDEQSNIGILFPCPNDDNYRDFLAVKLVNNILGNSTSSRLFQNIREDKGLTYNIYSSDSFYVDHAELGIYSSMADDNLYQVYKLIIDEIDSLRESYISQDELDFAKEQYKGSVLMNIEDTEDRMLLIGEYEVNDKRLLSIEEIMEIIDSIDLDYMKKTIDRIFGSEMSLGITGRSATSLISQIKELREVK</sequence>
<dbReference type="GO" id="GO:0006508">
    <property type="term" value="P:proteolysis"/>
    <property type="evidence" value="ECO:0007669"/>
    <property type="project" value="InterPro"/>
</dbReference>
<evidence type="ECO:0000313" key="5">
    <source>
        <dbReference type="EMBL" id="EFM64303.1"/>
    </source>
</evidence>
<proteinExistence type="inferred from homology"/>
<protein>
    <submittedName>
        <fullName evidence="5">Peptidase, M16 family</fullName>
        <ecNumber evidence="5">3.4.24.-</ecNumber>
    </submittedName>
</protein>
<dbReference type="InterPro" id="IPR011765">
    <property type="entry name" value="Pept_M16_N"/>
</dbReference>
<dbReference type="SUPFAM" id="SSF63411">
    <property type="entry name" value="LuxS/MPP-like metallohydrolase"/>
    <property type="match status" value="2"/>
</dbReference>
<dbReference type="InterPro" id="IPR011249">
    <property type="entry name" value="Metalloenz_LuxS/M16"/>
</dbReference>
<feature type="domain" description="Peptidase M16 N-terminal" evidence="3">
    <location>
        <begin position="12"/>
        <end position="159"/>
    </location>
</feature>
<dbReference type="InterPro" id="IPR007863">
    <property type="entry name" value="Peptidase_M16_C"/>
</dbReference>
<evidence type="ECO:0000259" key="4">
    <source>
        <dbReference type="Pfam" id="PF05193"/>
    </source>
</evidence>
<evidence type="ECO:0000256" key="1">
    <source>
        <dbReference type="ARBA" id="ARBA00007261"/>
    </source>
</evidence>
<comment type="caution">
    <text evidence="5">The sequence shown here is derived from an EMBL/GenBank/DDBJ whole genome shotgun (WGS) entry which is preliminary data.</text>
</comment>
<evidence type="ECO:0000313" key="6">
    <source>
        <dbReference type="Proteomes" id="UP000003244"/>
    </source>
</evidence>
<dbReference type="Proteomes" id="UP000003244">
    <property type="component" value="Unassembled WGS sequence"/>
</dbReference>
<dbReference type="GO" id="GO:0004222">
    <property type="term" value="F:metalloendopeptidase activity"/>
    <property type="evidence" value="ECO:0007669"/>
    <property type="project" value="InterPro"/>
</dbReference>
<dbReference type="AlphaFoldDB" id="E0E483"/>
<dbReference type="Pfam" id="PF00675">
    <property type="entry name" value="Peptidase_M16"/>
    <property type="match status" value="1"/>
</dbReference>
<gene>
    <name evidence="5" type="ORF">HMPREF0634_0128</name>
</gene>
<dbReference type="InterPro" id="IPR050361">
    <property type="entry name" value="MPP/UQCRC_Complex"/>
</dbReference>
<accession>E0E483</accession>
<dbReference type="GeneID" id="84801085"/>
<dbReference type="GO" id="GO:0046872">
    <property type="term" value="F:metal ion binding"/>
    <property type="evidence" value="ECO:0007669"/>
    <property type="project" value="InterPro"/>
</dbReference>
<dbReference type="EMBL" id="ADGQ01000062">
    <property type="protein sequence ID" value="EFM64303.1"/>
    <property type="molecule type" value="Genomic_DNA"/>
</dbReference>
<feature type="domain" description="Peptidase M16 C-terminal" evidence="4">
    <location>
        <begin position="166"/>
        <end position="340"/>
    </location>
</feature>
<organism evidence="5 6">
    <name type="scientific">Peptostreptococcus stomatis DSM 17678</name>
    <dbReference type="NCBI Taxonomy" id="596315"/>
    <lineage>
        <taxon>Bacteria</taxon>
        <taxon>Bacillati</taxon>
        <taxon>Bacillota</taxon>
        <taxon>Clostridia</taxon>
        <taxon>Peptostreptococcales</taxon>
        <taxon>Peptostreptococcaceae</taxon>
        <taxon>Peptostreptococcus</taxon>
    </lineage>
</organism>
<dbReference type="PANTHER" id="PTHR11851">
    <property type="entry name" value="METALLOPROTEASE"/>
    <property type="match status" value="1"/>
</dbReference>
<dbReference type="PROSITE" id="PS00143">
    <property type="entry name" value="INSULINASE"/>
    <property type="match status" value="1"/>
</dbReference>
<keyword evidence="6" id="KW-1185">Reference proteome</keyword>